<evidence type="ECO:0000313" key="1">
    <source>
        <dbReference type="EMBL" id="KAK5172187.1"/>
    </source>
</evidence>
<gene>
    <name evidence="1" type="ORF">LTR77_003825</name>
</gene>
<organism evidence="1 2">
    <name type="scientific">Saxophila tyrrhenica</name>
    <dbReference type="NCBI Taxonomy" id="1690608"/>
    <lineage>
        <taxon>Eukaryota</taxon>
        <taxon>Fungi</taxon>
        <taxon>Dikarya</taxon>
        <taxon>Ascomycota</taxon>
        <taxon>Pezizomycotina</taxon>
        <taxon>Dothideomycetes</taxon>
        <taxon>Dothideomycetidae</taxon>
        <taxon>Mycosphaerellales</taxon>
        <taxon>Extremaceae</taxon>
        <taxon>Saxophila</taxon>
    </lineage>
</organism>
<dbReference type="Proteomes" id="UP001337655">
    <property type="component" value="Unassembled WGS sequence"/>
</dbReference>
<accession>A0AAV9PJ14</accession>
<dbReference type="EMBL" id="JAVRRT010000005">
    <property type="protein sequence ID" value="KAK5172187.1"/>
    <property type="molecule type" value="Genomic_DNA"/>
</dbReference>
<name>A0AAV9PJ14_9PEZI</name>
<dbReference type="GeneID" id="89925171"/>
<keyword evidence="2" id="KW-1185">Reference proteome</keyword>
<evidence type="ECO:0000313" key="2">
    <source>
        <dbReference type="Proteomes" id="UP001337655"/>
    </source>
</evidence>
<dbReference type="RefSeq" id="XP_064661031.1">
    <property type="nucleotide sequence ID" value="XM_064801080.1"/>
</dbReference>
<dbReference type="AlphaFoldDB" id="A0AAV9PJ14"/>
<protein>
    <submittedName>
        <fullName evidence="1">Uncharacterized protein</fullName>
    </submittedName>
</protein>
<sequence length="418" mass="47634">MSVITHDHISRLAVVFLHGQMHPGVVLEKVNLRSLEYDRKALQVYVRDDVLQLFAAVMPLDGHCHMLHLAIVKVHIYAASHHDQVNLEQIQQTLNRGGGLPLARSSYPLVHELNNYITRIADDDLPRIIRRMQLRAEVWQEQGLQQNFAASPPREEGEVQSDNCRGFHLSYRVGVLVCVSEVTQYSYRRNLSSRLDRGVDLEALTGPKFNLEDLRLYTRHPTSYQQWMRETQLRPNPLMDLHIWIHLDQNLTSHVLLEMLQVEVDDIQQALICPSRVTHRAFEDGAFYEPITHQDAALNGEKVLAAYCVQELRCWADNPKGFAQAVMQRVQYSHVPRAPGVMKSYKIIIFAHASNAVDPYDLFNLHAQVVGTAARVQQRDPVYAMLDFVIKPALGYFALERSKGLRSDVSGRGGVVEV</sequence>
<proteinExistence type="predicted"/>
<reference evidence="1 2" key="1">
    <citation type="submission" date="2023-08" db="EMBL/GenBank/DDBJ databases">
        <title>Black Yeasts Isolated from many extreme environments.</title>
        <authorList>
            <person name="Coleine C."/>
            <person name="Stajich J.E."/>
            <person name="Selbmann L."/>
        </authorList>
    </citation>
    <scope>NUCLEOTIDE SEQUENCE [LARGE SCALE GENOMIC DNA]</scope>
    <source>
        <strain evidence="1 2">CCFEE 5935</strain>
    </source>
</reference>
<comment type="caution">
    <text evidence="1">The sequence shown here is derived from an EMBL/GenBank/DDBJ whole genome shotgun (WGS) entry which is preliminary data.</text>
</comment>